<dbReference type="PROSITE" id="PS51318">
    <property type="entry name" value="TAT"/>
    <property type="match status" value="1"/>
</dbReference>
<dbReference type="EMBL" id="LSTO01000001">
    <property type="protein sequence ID" value="OWW22058.1"/>
    <property type="molecule type" value="Genomic_DNA"/>
</dbReference>
<dbReference type="GO" id="GO:0042597">
    <property type="term" value="C:periplasmic space"/>
    <property type="evidence" value="ECO:0007669"/>
    <property type="project" value="UniProtKB-SubCell"/>
</dbReference>
<dbReference type="RefSeq" id="WP_170942212.1">
    <property type="nucleotide sequence ID" value="NZ_LSTO01000001.1"/>
</dbReference>
<evidence type="ECO:0000256" key="1">
    <source>
        <dbReference type="ARBA" id="ARBA00004418"/>
    </source>
</evidence>
<dbReference type="AlphaFoldDB" id="A0A254TQP6"/>
<dbReference type="InterPro" id="IPR006311">
    <property type="entry name" value="TAT_signal"/>
</dbReference>
<evidence type="ECO:0000256" key="3">
    <source>
        <dbReference type="ARBA" id="ARBA00022729"/>
    </source>
</evidence>
<comment type="similarity">
    <text evidence="2">Belongs to the bacterial solute-binding protein SsuA/TauA family.</text>
</comment>
<keyword evidence="3 4" id="KW-0732">Signal</keyword>
<evidence type="ECO:0000313" key="5">
    <source>
        <dbReference type="EMBL" id="OWW22058.1"/>
    </source>
</evidence>
<comment type="subcellular location">
    <subcellularLocation>
        <location evidence="1">Periplasm</location>
    </subcellularLocation>
</comment>
<sequence>MDNSRRMFLKATAGLTMAGAGFGASPFAMAQSGGLKWASLSPGFTILITDYIAEKGLDKKYGVNLGKPTEYTSVSTYYNDFVAGQYDVCVGTWDTFASRYLAGVPMRFVSAISTGNMINIVVPANGVTSLKALEGKTVAAPQSTGTYRLTKAIIKELAGIDLETSMRVQNVDNPAAAVTLVMANRADAALSWEPNITSAITKMPDIRVLYNTGDEFRKKVGLDLPYFGVGVRAEALARDPSLPGKLDKIFADCVAGILGNVDEAVKLAATSGIPANVLKAAIASNRMQLKHLSMADPKGREAVKTAADLLHKNAVLPRALDDKFFAA</sequence>
<dbReference type="PANTHER" id="PTHR30024">
    <property type="entry name" value="ALIPHATIC SULFONATES-BINDING PROTEIN-RELATED"/>
    <property type="match status" value="1"/>
</dbReference>
<keyword evidence="6" id="KW-1185">Reference proteome</keyword>
<dbReference type="Gene3D" id="3.40.190.10">
    <property type="entry name" value="Periplasmic binding protein-like II"/>
    <property type="match status" value="2"/>
</dbReference>
<protein>
    <submittedName>
        <fullName evidence="5">Uncharacterized protein</fullName>
    </submittedName>
</protein>
<dbReference type="PANTHER" id="PTHR30024:SF47">
    <property type="entry name" value="TAURINE-BINDING PERIPLASMIC PROTEIN"/>
    <property type="match status" value="1"/>
</dbReference>
<organism evidence="5 6">
    <name type="scientific">Noviherbaspirillum denitrificans</name>
    <dbReference type="NCBI Taxonomy" id="1968433"/>
    <lineage>
        <taxon>Bacteria</taxon>
        <taxon>Pseudomonadati</taxon>
        <taxon>Pseudomonadota</taxon>
        <taxon>Betaproteobacteria</taxon>
        <taxon>Burkholderiales</taxon>
        <taxon>Oxalobacteraceae</taxon>
        <taxon>Noviherbaspirillum</taxon>
    </lineage>
</organism>
<proteinExistence type="inferred from homology"/>
<feature type="chain" id="PRO_5012739015" evidence="4">
    <location>
        <begin position="31"/>
        <end position="327"/>
    </location>
</feature>
<evidence type="ECO:0000313" key="6">
    <source>
        <dbReference type="Proteomes" id="UP000197535"/>
    </source>
</evidence>
<accession>A0A254TQP6</accession>
<evidence type="ECO:0000256" key="2">
    <source>
        <dbReference type="ARBA" id="ARBA00010742"/>
    </source>
</evidence>
<dbReference type="Pfam" id="PF12974">
    <property type="entry name" value="Phosphonate-bd"/>
    <property type="match status" value="1"/>
</dbReference>
<name>A0A254TQP6_9BURK</name>
<gene>
    <name evidence="5" type="ORF">AYR66_23770</name>
</gene>
<reference evidence="5 6" key="1">
    <citation type="submission" date="2016-02" db="EMBL/GenBank/DDBJ databases">
        <authorList>
            <person name="Wen L."/>
            <person name="He K."/>
            <person name="Yang H."/>
        </authorList>
    </citation>
    <scope>NUCLEOTIDE SEQUENCE [LARGE SCALE GENOMIC DNA]</scope>
    <source>
        <strain evidence="5 6">TSA40</strain>
    </source>
</reference>
<feature type="signal peptide" evidence="4">
    <location>
        <begin position="1"/>
        <end position="30"/>
    </location>
</feature>
<evidence type="ECO:0000256" key="4">
    <source>
        <dbReference type="SAM" id="SignalP"/>
    </source>
</evidence>
<comment type="caution">
    <text evidence="5">The sequence shown here is derived from an EMBL/GenBank/DDBJ whole genome shotgun (WGS) entry which is preliminary data.</text>
</comment>
<dbReference type="Proteomes" id="UP000197535">
    <property type="component" value="Unassembled WGS sequence"/>
</dbReference>
<dbReference type="SUPFAM" id="SSF53850">
    <property type="entry name" value="Periplasmic binding protein-like II"/>
    <property type="match status" value="1"/>
</dbReference>